<evidence type="ECO:0000256" key="1">
    <source>
        <dbReference type="ARBA" id="ARBA00022603"/>
    </source>
</evidence>
<feature type="active site" description="Nucleophile" evidence="5">
    <location>
        <position position="247"/>
    </location>
</feature>
<dbReference type="InterPro" id="IPR049560">
    <property type="entry name" value="MeTrfase_RsmB-F_NOP2_cat"/>
</dbReference>
<evidence type="ECO:0000313" key="7">
    <source>
        <dbReference type="EMBL" id="HIX20386.1"/>
    </source>
</evidence>
<evidence type="ECO:0000259" key="6">
    <source>
        <dbReference type="PROSITE" id="PS51686"/>
    </source>
</evidence>
<sequence length="310" mass="33763">MPDNAPTPAKGEWRLCARLQLDAEQSQAFVTALRAGASARHALVLSPLAPEDYRPPFPCESAETMPWLPPRVYVPEPGVRPAVCDDYNRGLYYILDLSSCWESAALSCVAPPHESLDLCAAPGGKTMLLCARYCGALCGEAPTMRHIANEVSPSRRGILRQNLALCGLPQVDVTGLRPDQWREHRERFDLLLVDAPCSGQSLPARGIANPGCFGPSTVNGNAKRQKGILLAAAGCVKPGGHLLYSTCTYDPDENEKVMAYLMRRQSEWEAVDVPCLSAFRSRLCDFPAYRLLPMQGMGAGGFCCLLKKRG</sequence>
<dbReference type="GO" id="GO:0008173">
    <property type="term" value="F:RNA methyltransferase activity"/>
    <property type="evidence" value="ECO:0007669"/>
    <property type="project" value="InterPro"/>
</dbReference>
<feature type="binding site" evidence="5">
    <location>
        <position position="194"/>
    </location>
    <ligand>
        <name>S-adenosyl-L-methionine</name>
        <dbReference type="ChEBI" id="CHEBI:59789"/>
    </ligand>
</feature>
<dbReference type="GO" id="GO:0001510">
    <property type="term" value="P:RNA methylation"/>
    <property type="evidence" value="ECO:0007669"/>
    <property type="project" value="InterPro"/>
</dbReference>
<dbReference type="PANTHER" id="PTHR22807">
    <property type="entry name" value="NOP2 YEAST -RELATED NOL1/NOP2/FMU SUN DOMAIN-CONTAINING"/>
    <property type="match status" value="1"/>
</dbReference>
<dbReference type="EMBL" id="DXFQ01000135">
    <property type="protein sequence ID" value="HIX20386.1"/>
    <property type="molecule type" value="Genomic_DNA"/>
</dbReference>
<dbReference type="InterPro" id="IPR023267">
    <property type="entry name" value="RCMT"/>
</dbReference>
<comment type="caution">
    <text evidence="5">Lacks conserved residue(s) required for the propagation of feature annotation.</text>
</comment>
<keyword evidence="1 5" id="KW-0489">Methyltransferase</keyword>
<gene>
    <name evidence="7" type="ORF">H9862_07285</name>
</gene>
<dbReference type="SUPFAM" id="SSF53335">
    <property type="entry name" value="S-adenosyl-L-methionine-dependent methyltransferases"/>
    <property type="match status" value="1"/>
</dbReference>
<dbReference type="Gene3D" id="3.40.50.150">
    <property type="entry name" value="Vaccinia Virus protein VP39"/>
    <property type="match status" value="1"/>
</dbReference>
<feature type="binding site" evidence="5">
    <location>
        <position position="150"/>
    </location>
    <ligand>
        <name>S-adenosyl-L-methionine</name>
        <dbReference type="ChEBI" id="CHEBI:59789"/>
    </ligand>
</feature>
<organism evidence="7 8">
    <name type="scientific">Candidatus Akkermansia intestinigallinarum</name>
    <dbReference type="NCBI Taxonomy" id="2838431"/>
    <lineage>
        <taxon>Bacteria</taxon>
        <taxon>Pseudomonadati</taxon>
        <taxon>Verrucomicrobiota</taxon>
        <taxon>Verrucomicrobiia</taxon>
        <taxon>Verrucomicrobiales</taxon>
        <taxon>Akkermansiaceae</taxon>
        <taxon>Akkermansia</taxon>
    </lineage>
</organism>
<evidence type="ECO:0000256" key="3">
    <source>
        <dbReference type="ARBA" id="ARBA00022691"/>
    </source>
</evidence>
<name>A0A9D1VC20_9BACT</name>
<keyword evidence="3 5" id="KW-0949">S-adenosyl-L-methionine</keyword>
<dbReference type="GO" id="GO:0003723">
    <property type="term" value="F:RNA binding"/>
    <property type="evidence" value="ECO:0007669"/>
    <property type="project" value="UniProtKB-UniRule"/>
</dbReference>
<evidence type="ECO:0000256" key="4">
    <source>
        <dbReference type="ARBA" id="ARBA00022884"/>
    </source>
</evidence>
<dbReference type="InterPro" id="IPR029063">
    <property type="entry name" value="SAM-dependent_MTases_sf"/>
</dbReference>
<accession>A0A9D1VC20</accession>
<proteinExistence type="inferred from homology"/>
<dbReference type="InterPro" id="IPR001678">
    <property type="entry name" value="MeTrfase_RsmB-F_NOP2_dom"/>
</dbReference>
<comment type="caution">
    <text evidence="7">The sequence shown here is derived from an EMBL/GenBank/DDBJ whole genome shotgun (WGS) entry which is preliminary data.</text>
</comment>
<dbReference type="Proteomes" id="UP000823964">
    <property type="component" value="Unassembled WGS sequence"/>
</dbReference>
<dbReference type="PANTHER" id="PTHR22807:SF30">
    <property type="entry name" value="28S RRNA (CYTOSINE(4447)-C(5))-METHYLTRANSFERASE-RELATED"/>
    <property type="match status" value="1"/>
</dbReference>
<evidence type="ECO:0000313" key="8">
    <source>
        <dbReference type="Proteomes" id="UP000823964"/>
    </source>
</evidence>
<dbReference type="Pfam" id="PF01189">
    <property type="entry name" value="Methyltr_RsmB-F"/>
    <property type="match status" value="1"/>
</dbReference>
<feature type="binding site" evidence="5">
    <location>
        <begin position="119"/>
        <end position="125"/>
    </location>
    <ligand>
        <name>S-adenosyl-L-methionine</name>
        <dbReference type="ChEBI" id="CHEBI:59789"/>
    </ligand>
</feature>
<dbReference type="PROSITE" id="PS51686">
    <property type="entry name" value="SAM_MT_RSMB_NOP"/>
    <property type="match status" value="1"/>
</dbReference>
<evidence type="ECO:0000256" key="2">
    <source>
        <dbReference type="ARBA" id="ARBA00022679"/>
    </source>
</evidence>
<comment type="similarity">
    <text evidence="5">Belongs to the class I-like SAM-binding methyltransferase superfamily. RsmB/NOP family.</text>
</comment>
<reference evidence="7" key="1">
    <citation type="journal article" date="2021" name="PeerJ">
        <title>Extensive microbial diversity within the chicken gut microbiome revealed by metagenomics and culture.</title>
        <authorList>
            <person name="Gilroy R."/>
            <person name="Ravi A."/>
            <person name="Getino M."/>
            <person name="Pursley I."/>
            <person name="Horton D.L."/>
            <person name="Alikhan N.F."/>
            <person name="Baker D."/>
            <person name="Gharbi K."/>
            <person name="Hall N."/>
            <person name="Watson M."/>
            <person name="Adriaenssens E.M."/>
            <person name="Foster-Nyarko E."/>
            <person name="Jarju S."/>
            <person name="Secka A."/>
            <person name="Antonio M."/>
            <person name="Oren A."/>
            <person name="Chaudhuri R.R."/>
            <person name="La Ragione R."/>
            <person name="Hildebrand F."/>
            <person name="Pallen M.J."/>
        </authorList>
    </citation>
    <scope>NUCLEOTIDE SEQUENCE</scope>
    <source>
        <strain evidence="7">14975</strain>
    </source>
</reference>
<dbReference type="AlphaFoldDB" id="A0A9D1VC20"/>
<evidence type="ECO:0000256" key="5">
    <source>
        <dbReference type="PROSITE-ProRule" id="PRU01023"/>
    </source>
</evidence>
<dbReference type="PRINTS" id="PR02008">
    <property type="entry name" value="RCMTFAMILY"/>
</dbReference>
<protein>
    <submittedName>
        <fullName evidence="7">RsmB/NOP family class I SAM-dependent RNA methyltransferase</fullName>
    </submittedName>
</protein>
<reference evidence="7" key="2">
    <citation type="submission" date="2021-04" db="EMBL/GenBank/DDBJ databases">
        <authorList>
            <person name="Gilroy R."/>
        </authorList>
    </citation>
    <scope>NUCLEOTIDE SEQUENCE</scope>
    <source>
        <strain evidence="7">14975</strain>
    </source>
</reference>
<keyword evidence="2 5" id="KW-0808">Transferase</keyword>
<feature type="domain" description="SAM-dependent MTase RsmB/NOP-type" evidence="6">
    <location>
        <begin position="20"/>
        <end position="309"/>
    </location>
</feature>
<keyword evidence="4 5" id="KW-0694">RNA-binding</keyword>